<dbReference type="Gene3D" id="3.90.1280.10">
    <property type="entry name" value="HSP33 redox switch-like"/>
    <property type="match status" value="1"/>
</dbReference>
<keyword evidence="5 6" id="KW-0676">Redox-active center</keyword>
<proteinExistence type="inferred from homology"/>
<dbReference type="Pfam" id="PF01430">
    <property type="entry name" value="HSP33"/>
    <property type="match status" value="1"/>
</dbReference>
<dbReference type="OrthoDB" id="9776534at2"/>
<dbReference type="InterPro" id="IPR000397">
    <property type="entry name" value="Heat_shock_Hsp33"/>
</dbReference>
<organism evidence="7 8">
    <name type="scientific">Alkaliphilus pronyensis</name>
    <dbReference type="NCBI Taxonomy" id="1482732"/>
    <lineage>
        <taxon>Bacteria</taxon>
        <taxon>Bacillati</taxon>
        <taxon>Bacillota</taxon>
        <taxon>Clostridia</taxon>
        <taxon>Peptostreptococcales</taxon>
        <taxon>Natronincolaceae</taxon>
        <taxon>Alkaliphilus</taxon>
    </lineage>
</organism>
<dbReference type="SUPFAM" id="SSF118352">
    <property type="entry name" value="HSP33 redox switch-like"/>
    <property type="match status" value="1"/>
</dbReference>
<accession>A0A6I0EZJ6</accession>
<dbReference type="GO" id="GO:0042026">
    <property type="term" value="P:protein refolding"/>
    <property type="evidence" value="ECO:0007669"/>
    <property type="project" value="TreeGrafter"/>
</dbReference>
<dbReference type="InterPro" id="IPR016153">
    <property type="entry name" value="Heat_shock_Hsp33_N"/>
</dbReference>
<dbReference type="Gene3D" id="3.55.30.10">
    <property type="entry name" value="Hsp33 domain"/>
    <property type="match status" value="1"/>
</dbReference>
<comment type="subcellular location">
    <subcellularLocation>
        <location evidence="6">Cytoplasm</location>
    </subcellularLocation>
</comment>
<sequence length="294" mass="32289">MKSRIVRVTASNNMIRGFFADTTEMVSKACKTHVTSPVASAALGRTLTATSIMGLMLKEKQHRITIKINGGGPIGTILSVGDSYGNVKGYVDYPQVESTYIKPGKLNVANAVGDKGTITVIKDLGLKEPYIGTYPITSGEIGEDFAAYFLHSEQQPSAVALGVLVDIDYTIKASGGFIVQVLPGVSDEVLNKLEDRLGQLQSITNLMKEGMNEAEICNHVLEGLEPRTIEEYEVDFVCDCNEERLEKALISLGVKELEEIIQEDKGAEMTCHFCNKKYYFNEEHLRGLLNTIKE</sequence>
<dbReference type="Proteomes" id="UP000432715">
    <property type="component" value="Unassembled WGS sequence"/>
</dbReference>
<dbReference type="PIRSF" id="PIRSF005261">
    <property type="entry name" value="Heat_shock_Hsp33"/>
    <property type="match status" value="1"/>
</dbReference>
<dbReference type="SUPFAM" id="SSF64397">
    <property type="entry name" value="Hsp33 domain"/>
    <property type="match status" value="1"/>
</dbReference>
<comment type="function">
    <text evidence="6">Redox regulated molecular chaperone. Protects both thermally unfolding and oxidatively damaged proteins from irreversible aggregation. Plays an important role in the bacterial defense system toward oxidative stress.</text>
</comment>
<feature type="disulfide bond" description="Redox-active" evidence="6">
    <location>
        <begin position="271"/>
        <end position="274"/>
    </location>
</feature>
<comment type="caution">
    <text evidence="7">The sequence shown here is derived from an EMBL/GenBank/DDBJ whole genome shotgun (WGS) entry which is preliminary data.</text>
</comment>
<evidence type="ECO:0000256" key="4">
    <source>
        <dbReference type="ARBA" id="ARBA00023186"/>
    </source>
</evidence>
<dbReference type="GO" id="GO:0005737">
    <property type="term" value="C:cytoplasm"/>
    <property type="evidence" value="ECO:0007669"/>
    <property type="project" value="UniProtKB-SubCell"/>
</dbReference>
<dbReference type="GO" id="GO:0051082">
    <property type="term" value="F:unfolded protein binding"/>
    <property type="evidence" value="ECO:0007669"/>
    <property type="project" value="UniProtKB-UniRule"/>
</dbReference>
<evidence type="ECO:0000256" key="1">
    <source>
        <dbReference type="ARBA" id="ARBA00022490"/>
    </source>
</evidence>
<keyword evidence="8" id="KW-1185">Reference proteome</keyword>
<dbReference type="InterPro" id="IPR016154">
    <property type="entry name" value="Heat_shock_Hsp33_C"/>
</dbReference>
<evidence type="ECO:0000256" key="6">
    <source>
        <dbReference type="HAMAP-Rule" id="MF_00117"/>
    </source>
</evidence>
<keyword evidence="2 6" id="KW-0862">Zinc</keyword>
<protein>
    <recommendedName>
        <fullName evidence="6">33 kDa chaperonin</fullName>
    </recommendedName>
    <alternativeName>
        <fullName evidence="6">Heat shock protein 33 homolog</fullName>
        <shortName evidence="6">HSP33</shortName>
    </alternativeName>
</protein>
<name>A0A6I0EZJ6_9FIRM</name>
<evidence type="ECO:0000256" key="3">
    <source>
        <dbReference type="ARBA" id="ARBA00023157"/>
    </source>
</evidence>
<evidence type="ECO:0000256" key="5">
    <source>
        <dbReference type="ARBA" id="ARBA00023284"/>
    </source>
</evidence>
<keyword evidence="1 6" id="KW-0963">Cytoplasm</keyword>
<gene>
    <name evidence="6" type="primary">hslO</name>
    <name evidence="7" type="ORF">F8154_06375</name>
</gene>
<dbReference type="RefSeq" id="WP_151860773.1">
    <property type="nucleotide sequence ID" value="NZ_WBZC01000019.1"/>
</dbReference>
<evidence type="ECO:0000313" key="7">
    <source>
        <dbReference type="EMBL" id="KAB3535408.1"/>
    </source>
</evidence>
<dbReference type="GO" id="GO:0044183">
    <property type="term" value="F:protein folding chaperone"/>
    <property type="evidence" value="ECO:0007669"/>
    <property type="project" value="TreeGrafter"/>
</dbReference>
<dbReference type="CDD" id="cd00498">
    <property type="entry name" value="Hsp33"/>
    <property type="match status" value="1"/>
</dbReference>
<comment type="PTM">
    <text evidence="6">Under oxidizing conditions two disulfide bonds are formed involving the reactive cysteines. Under reducing conditions zinc is bound to the reactive cysteines and the protein is inactive.</text>
</comment>
<keyword evidence="3 6" id="KW-1015">Disulfide bond</keyword>
<feature type="disulfide bond" description="Redox-active" evidence="6">
    <location>
        <begin position="238"/>
        <end position="240"/>
    </location>
</feature>
<keyword evidence="4 6" id="KW-0143">Chaperone</keyword>
<dbReference type="PANTHER" id="PTHR30111:SF1">
    <property type="entry name" value="33 KDA CHAPERONIN"/>
    <property type="match status" value="1"/>
</dbReference>
<reference evidence="7 8" key="1">
    <citation type="submission" date="2019-10" db="EMBL/GenBank/DDBJ databases">
        <title>Alkaliphilus serpentinus sp. nov. and Alkaliphilus pronyensis sp. nov., two novel anaerobic alkaliphilic species isolated from the serpentinized-hosted hydrothermal field of the Prony Bay (New Caledonia).</title>
        <authorList>
            <person name="Postec A."/>
        </authorList>
    </citation>
    <scope>NUCLEOTIDE SEQUENCE [LARGE SCALE GENOMIC DNA]</scope>
    <source>
        <strain evidence="7 8">LacV</strain>
    </source>
</reference>
<evidence type="ECO:0000313" key="8">
    <source>
        <dbReference type="Proteomes" id="UP000432715"/>
    </source>
</evidence>
<comment type="similarity">
    <text evidence="6">Belongs to the HSP33 family.</text>
</comment>
<dbReference type="PANTHER" id="PTHR30111">
    <property type="entry name" value="33 KDA CHAPERONIN"/>
    <property type="match status" value="1"/>
</dbReference>
<dbReference type="EMBL" id="WBZC01000019">
    <property type="protein sequence ID" value="KAB3535408.1"/>
    <property type="molecule type" value="Genomic_DNA"/>
</dbReference>
<evidence type="ECO:0000256" key="2">
    <source>
        <dbReference type="ARBA" id="ARBA00022833"/>
    </source>
</evidence>
<dbReference type="NCBIfam" id="NF001033">
    <property type="entry name" value="PRK00114.1"/>
    <property type="match status" value="1"/>
</dbReference>
<dbReference type="AlphaFoldDB" id="A0A6I0EZJ6"/>
<dbReference type="HAMAP" id="MF_00117">
    <property type="entry name" value="HslO"/>
    <property type="match status" value="1"/>
</dbReference>